<accession>A0A2P7AYL9</accession>
<name>A0A2P7AYL9_9HYPH</name>
<dbReference type="Gene3D" id="3.40.50.450">
    <property type="match status" value="1"/>
</dbReference>
<evidence type="ECO:0000313" key="2">
    <source>
        <dbReference type="Proteomes" id="UP000241158"/>
    </source>
</evidence>
<protein>
    <recommendedName>
        <fullName evidence="3">Nucleoside 2-deoxyribosyltransferase</fullName>
    </recommendedName>
</protein>
<dbReference type="SUPFAM" id="SSF52309">
    <property type="entry name" value="N-(deoxy)ribosyltransferase-like"/>
    <property type="match status" value="1"/>
</dbReference>
<organism evidence="1 2">
    <name type="scientific">Phyllobacterium endophyticum</name>
    <dbReference type="NCBI Taxonomy" id="1149773"/>
    <lineage>
        <taxon>Bacteria</taxon>
        <taxon>Pseudomonadati</taxon>
        <taxon>Pseudomonadota</taxon>
        <taxon>Alphaproteobacteria</taxon>
        <taxon>Hyphomicrobiales</taxon>
        <taxon>Phyllobacteriaceae</taxon>
        <taxon>Phyllobacterium</taxon>
    </lineage>
</organism>
<dbReference type="EMBL" id="PGGN01000001">
    <property type="protein sequence ID" value="PSH59312.1"/>
    <property type="molecule type" value="Genomic_DNA"/>
</dbReference>
<gene>
    <name evidence="1" type="ORF">CU100_00450</name>
</gene>
<reference evidence="2" key="1">
    <citation type="submission" date="2017-11" db="EMBL/GenBank/DDBJ databases">
        <authorList>
            <person name="Kuznetsova I."/>
            <person name="Sazanova A."/>
            <person name="Chirak E."/>
            <person name="Safronova V."/>
            <person name="Willems A."/>
        </authorList>
    </citation>
    <scope>NUCLEOTIDE SEQUENCE [LARGE SCALE GENOMIC DNA]</scope>
    <source>
        <strain evidence="2">PEPV15</strain>
    </source>
</reference>
<dbReference type="AlphaFoldDB" id="A0A2P7AYL9"/>
<sequence>MSVRQHEVQMKIYVACGLTHVPRNHFTEYTQFIHLIAQNLKSLDSVDDVKYALVNSDPQLADKPFSERARYCYLWDRRMVEEADLVIAEASFPSTGMGIELQLADTAGIPVILCFRDYDGNKIDEVQYENPDHSLHLLQIGEGYISLMALGMPNVRSVIKYQDERDGVSQILQAAKFL</sequence>
<dbReference type="Proteomes" id="UP000241158">
    <property type="component" value="Unassembled WGS sequence"/>
</dbReference>
<comment type="caution">
    <text evidence="1">The sequence shown here is derived from an EMBL/GenBank/DDBJ whole genome shotgun (WGS) entry which is preliminary data.</text>
</comment>
<evidence type="ECO:0000313" key="1">
    <source>
        <dbReference type="EMBL" id="PSH59312.1"/>
    </source>
</evidence>
<proteinExistence type="predicted"/>
<keyword evidence="2" id="KW-1185">Reference proteome</keyword>
<evidence type="ECO:0008006" key="3">
    <source>
        <dbReference type="Google" id="ProtNLM"/>
    </source>
</evidence>